<dbReference type="InterPro" id="IPR018977">
    <property type="entry name" value="NurA_domain"/>
</dbReference>
<dbReference type="HOGENOM" id="CLU_815386_0_0_2"/>
<reference evidence="2 3" key="1">
    <citation type="journal article" date="2012" name="PLoS ONE">
        <title>The genome characteristics and predicted function of methyl-group oxidation pathway in the obligate aceticlastic methanogens, Methanosaeta spp.</title>
        <authorList>
            <person name="Zhu J."/>
            <person name="Zheng H."/>
            <person name="Ai G."/>
            <person name="Zhang G."/>
            <person name="Liu D."/>
            <person name="Liu X."/>
            <person name="Dong X."/>
        </authorList>
    </citation>
    <scope>NUCLEOTIDE SEQUENCE [LARGE SCALE GENOMIC DNA]</scope>
    <source>
        <strain evidence="2 3">6Ac</strain>
    </source>
</reference>
<dbReference type="PATRIC" id="fig|1110509.7.peg.1279"/>
<dbReference type="KEGG" id="mhi:Mhar_1152"/>
<dbReference type="Proteomes" id="UP000005877">
    <property type="component" value="Chromosome"/>
</dbReference>
<evidence type="ECO:0000313" key="3">
    <source>
        <dbReference type="Proteomes" id="UP000005877"/>
    </source>
</evidence>
<accession>G7WMV5</accession>
<protein>
    <recommendedName>
        <fullName evidence="1">NurA domain-containing protein</fullName>
    </recommendedName>
</protein>
<dbReference type="Pfam" id="PF09376">
    <property type="entry name" value="NurA"/>
    <property type="match status" value="1"/>
</dbReference>
<dbReference type="SMART" id="SM00933">
    <property type="entry name" value="NurA"/>
    <property type="match status" value="1"/>
</dbReference>
<proteinExistence type="predicted"/>
<gene>
    <name evidence="2" type="ordered locus">Mhar_1152</name>
</gene>
<organism evidence="2 3">
    <name type="scientific">Methanothrix harundinacea (strain 6Ac)</name>
    <name type="common">Methanosaeta harundinacea</name>
    <dbReference type="NCBI Taxonomy" id="1110509"/>
    <lineage>
        <taxon>Archaea</taxon>
        <taxon>Methanobacteriati</taxon>
        <taxon>Methanobacteriota</taxon>
        <taxon>Stenosarchaea group</taxon>
        <taxon>Methanomicrobia</taxon>
        <taxon>Methanotrichales</taxon>
        <taxon>Methanotrichaceae</taxon>
        <taxon>Methanothrix</taxon>
    </lineage>
</organism>
<dbReference type="STRING" id="1110509.Mhar_1152"/>
<name>G7WMV5_METH6</name>
<sequence length="380" mass="43284">MWGGRRRSWQDGNLRQDPGDYFPSTLKIGIYIDFQLLSEMIEKEKLAGAARALGEYLAPVDPDEFEAETGIRGDDFREIVPQEFDGRIFAIDGSNVVVFDLGAVSLNRIRAGYVVYRGTEWEKTAITCDDLFVADRENYSQHFNRYRKGIFDIEEPFELQSKEELDRMATFYRDLQEHVALFEAVLEAEAGDVVLYDGGFSLWREPYHREVFDRIFERAGERGVDLLAISKSSQLSWGRGIARPLLRSVDRVGCAAVPGSPWLVRLSGRRAMREEPWGGETFAARLHPGSTHAFRVDAPGRTAGSIDEILGRIAFYSRSSESPGYPHALFRAHQEMKIPIQERNFTRLSLFEELRGLGFSDGEVRGALDYHEILDSIKRR</sequence>
<evidence type="ECO:0000313" key="2">
    <source>
        <dbReference type="EMBL" id="AET64520.1"/>
    </source>
</evidence>
<evidence type="ECO:0000259" key="1">
    <source>
        <dbReference type="SMART" id="SM00933"/>
    </source>
</evidence>
<dbReference type="AlphaFoldDB" id="G7WMV5"/>
<feature type="domain" description="NurA" evidence="1">
    <location>
        <begin position="86"/>
        <end position="338"/>
    </location>
</feature>
<keyword evidence="3" id="KW-1185">Reference proteome</keyword>
<dbReference type="EMBL" id="CP003117">
    <property type="protein sequence ID" value="AET64520.1"/>
    <property type="molecule type" value="Genomic_DNA"/>
</dbReference>